<dbReference type="Proteomes" id="UP000248887">
    <property type="component" value="Unassembled WGS sequence"/>
</dbReference>
<gene>
    <name evidence="1" type="ORF">DI549_10295</name>
</gene>
<name>A0A2W5T8X2_ANCNO</name>
<proteinExistence type="predicted"/>
<organism evidence="1 2">
    <name type="scientific">Ancylobacter novellus</name>
    <name type="common">Thiobacillus novellus</name>
    <dbReference type="NCBI Taxonomy" id="921"/>
    <lineage>
        <taxon>Bacteria</taxon>
        <taxon>Pseudomonadati</taxon>
        <taxon>Pseudomonadota</taxon>
        <taxon>Alphaproteobacteria</taxon>
        <taxon>Hyphomicrobiales</taxon>
        <taxon>Xanthobacteraceae</taxon>
        <taxon>Ancylobacter</taxon>
    </lineage>
</organism>
<protein>
    <submittedName>
        <fullName evidence="1">Uncharacterized protein</fullName>
    </submittedName>
</protein>
<dbReference type="AlphaFoldDB" id="A0A2W5T8X2"/>
<evidence type="ECO:0000313" key="1">
    <source>
        <dbReference type="EMBL" id="PZQ82840.1"/>
    </source>
</evidence>
<sequence length="166" mass="18734">MVYIFTKSDGPRKEDVAAKQMIEKNWGTIDRLANQISGGRWQDIKQARAAKTSVAEYDRKSFVGYVATERSAAARPYIRISLNNRVVVVDEETNRQVLFLGEIRHRPQGRVFCLATRANGFFDPAGDEVLEALAELDGCVLDENEVDEPFKQELARRLGFAEPRTA</sequence>
<dbReference type="EMBL" id="QFQD01000028">
    <property type="protein sequence ID" value="PZQ82840.1"/>
    <property type="molecule type" value="Genomic_DNA"/>
</dbReference>
<reference evidence="1 2" key="1">
    <citation type="submission" date="2017-08" db="EMBL/GenBank/DDBJ databases">
        <title>Infants hospitalized years apart are colonized by the same room-sourced microbial strains.</title>
        <authorList>
            <person name="Brooks B."/>
            <person name="Olm M.R."/>
            <person name="Firek B.A."/>
            <person name="Baker R."/>
            <person name="Thomas B.C."/>
            <person name="Morowitz M.J."/>
            <person name="Banfield J.F."/>
        </authorList>
    </citation>
    <scope>NUCLEOTIDE SEQUENCE [LARGE SCALE GENOMIC DNA]</scope>
    <source>
        <strain evidence="1">S2_005_001_R2_27</strain>
    </source>
</reference>
<evidence type="ECO:0000313" key="2">
    <source>
        <dbReference type="Proteomes" id="UP000248887"/>
    </source>
</evidence>
<accession>A0A2W5T8X2</accession>
<comment type="caution">
    <text evidence="1">The sequence shown here is derived from an EMBL/GenBank/DDBJ whole genome shotgun (WGS) entry which is preliminary data.</text>
</comment>